<keyword evidence="2 17" id="KW-0813">Transport</keyword>
<keyword evidence="5 17" id="KW-0812">Transmembrane</keyword>
<dbReference type="EC" id="7.2.2.10" evidence="17"/>
<feature type="transmembrane region" description="Helical" evidence="17">
    <location>
        <begin position="184"/>
        <end position="203"/>
    </location>
</feature>
<dbReference type="PRINTS" id="PR00120">
    <property type="entry name" value="HATPASE"/>
</dbReference>
<dbReference type="InterPro" id="IPR004014">
    <property type="entry name" value="ATPase_P-typ_cation-transptr_N"/>
</dbReference>
<keyword evidence="12 17" id="KW-1133">Transmembrane helix</keyword>
<feature type="transmembrane region" description="Helical" evidence="17">
    <location>
        <begin position="382"/>
        <end position="402"/>
    </location>
</feature>
<dbReference type="Gene3D" id="3.40.1110.10">
    <property type="entry name" value="Calcium-transporting ATPase, cytoplasmic domain N"/>
    <property type="match status" value="1"/>
</dbReference>
<keyword evidence="23" id="KW-1185">Reference proteome</keyword>
<dbReference type="SFLD" id="SFLDF00027">
    <property type="entry name" value="p-type_atpase"/>
    <property type="match status" value="1"/>
</dbReference>
<evidence type="ECO:0000256" key="9">
    <source>
        <dbReference type="ARBA" id="ARBA00022840"/>
    </source>
</evidence>
<feature type="compositionally biased region" description="Low complexity" evidence="18">
    <location>
        <begin position="1251"/>
        <end position="1261"/>
    </location>
</feature>
<dbReference type="Gene3D" id="3.40.50.1000">
    <property type="entry name" value="HAD superfamily/HAD-like"/>
    <property type="match status" value="1"/>
</dbReference>
<feature type="domain" description="Cation-transporting P-type ATPase C-terminal" evidence="20">
    <location>
        <begin position="894"/>
        <end position="1068"/>
    </location>
</feature>
<evidence type="ECO:0000256" key="4">
    <source>
        <dbReference type="ARBA" id="ARBA00022568"/>
    </source>
</evidence>
<feature type="region of interest" description="Disordered" evidence="18">
    <location>
        <begin position="1139"/>
        <end position="1171"/>
    </location>
</feature>
<keyword evidence="14 17" id="KW-0472">Membrane</keyword>
<dbReference type="Pfam" id="PF00689">
    <property type="entry name" value="Cation_ATPase_C"/>
    <property type="match status" value="1"/>
</dbReference>
<dbReference type="SUPFAM" id="SSF56784">
    <property type="entry name" value="HAD-like"/>
    <property type="match status" value="1"/>
</dbReference>
<evidence type="ECO:0000256" key="15">
    <source>
        <dbReference type="ARBA" id="ARBA00048694"/>
    </source>
</evidence>
<evidence type="ECO:0000313" key="22">
    <source>
        <dbReference type="EMBL" id="KAF4469828.1"/>
    </source>
</evidence>
<evidence type="ECO:0000256" key="17">
    <source>
        <dbReference type="RuleBase" id="RU361146"/>
    </source>
</evidence>
<dbReference type="InterPro" id="IPR008250">
    <property type="entry name" value="ATPase_P-typ_transduc_dom_A_sf"/>
</dbReference>
<name>A0A8H4LLI3_9HYPO</name>
<feature type="domain" description="P-type ATPase A" evidence="19">
    <location>
        <begin position="251"/>
        <end position="360"/>
    </location>
</feature>
<dbReference type="SFLD" id="SFLDS00003">
    <property type="entry name" value="Haloacid_Dehalogenase"/>
    <property type="match status" value="1"/>
</dbReference>
<dbReference type="InterPro" id="IPR036412">
    <property type="entry name" value="HAD-like_sf"/>
</dbReference>
<dbReference type="GO" id="GO:0005388">
    <property type="term" value="F:P-type calcium transporter activity"/>
    <property type="evidence" value="ECO:0007669"/>
    <property type="project" value="UniProtKB-EC"/>
</dbReference>
<keyword evidence="13 17" id="KW-0406">Ion transport</keyword>
<dbReference type="Pfam" id="PF08282">
    <property type="entry name" value="Hydrolase_3"/>
    <property type="match status" value="1"/>
</dbReference>
<dbReference type="GO" id="GO:0046872">
    <property type="term" value="F:metal ion binding"/>
    <property type="evidence" value="ECO:0007669"/>
    <property type="project" value="UniProtKB-KW"/>
</dbReference>
<dbReference type="FunFam" id="2.70.150.10:FF:000028">
    <property type="entry name" value="Calcium-transporting ATPase"/>
    <property type="match status" value="1"/>
</dbReference>
<protein>
    <recommendedName>
        <fullName evidence="17">Calcium-transporting ATPase</fullName>
        <ecNumber evidence="17">7.2.2.10</ecNumber>
    </recommendedName>
</protein>
<feature type="transmembrane region" description="Helical" evidence="17">
    <location>
        <begin position="422"/>
        <end position="449"/>
    </location>
</feature>
<dbReference type="OrthoDB" id="3352408at2759"/>
<dbReference type="Proteomes" id="UP000554235">
    <property type="component" value="Unassembled WGS sequence"/>
</dbReference>
<dbReference type="GO" id="GO:0005524">
    <property type="term" value="F:ATP binding"/>
    <property type="evidence" value="ECO:0007669"/>
    <property type="project" value="UniProtKB-KW"/>
</dbReference>
<dbReference type="InterPro" id="IPR059000">
    <property type="entry name" value="ATPase_P-type_domA"/>
</dbReference>
<dbReference type="InterPro" id="IPR001757">
    <property type="entry name" value="P_typ_ATPase"/>
</dbReference>
<dbReference type="Gene3D" id="1.20.1110.10">
    <property type="entry name" value="Calcium-transporting ATPase, transmembrane domain"/>
    <property type="match status" value="1"/>
</dbReference>
<dbReference type="SUPFAM" id="SSF81660">
    <property type="entry name" value="Metal cation-transporting ATPase, ATP-binding domain N"/>
    <property type="match status" value="1"/>
</dbReference>
<comment type="caution">
    <text evidence="22">The sequence shown here is derived from an EMBL/GenBank/DDBJ whole genome shotgun (WGS) entry which is preliminary data.</text>
</comment>
<sequence length="1278" mass="141378">MDEITAAPDPRHGGSGESSIDGGRDQLQTQTDDAMTSQLTNDDNSSLDFTDDDPIQGNNFAFTPTQLHKLLTVKSLPALCAFGGLLGLAAGLRTDITAGLSVDEIALDGTITFDEAVASGRLERPPIITPASAPPTPPLLPNGLFEHRDNHFADRKRVFGDNRLPQIAQKSFLRLLWIAFNDKLIILLTISASISLAIGIYQSVDQSIGASRVEWVDGVTIVVAILVIIIASAATDWQKNHKFKKVNERKQQRDVTVVRSGRMQRISVYDVVVGDIMHLEAGDVVAVDGVLVQASSLQMNESPISGESELVHKSVPSHYDPFHTVQADPFILSGTTVARGVGHYIVTAVGVNSTYGRMLMSLRDDVKETPLQAKLGRLGKQLIVIGAVAGSIFFLILFIRYLTRLSTLEGGPSQKAEDFLHILILAITVVVITVPEGLALNVTIALAFATKRMLRDNNLVRLIRSCEIMGNATCVCSDKTGTLTQNKMTVVVGRIGLESYFDDTDLGTPDPDTSMSRASTIKCDSSVDLAKSLSPESRRLLKDSMALNSTAFESDDSGSSPFVGSSTETALLDFARQHLGMGYLAEERVNFPIVAILPFDSSRKWMGVLVKLAEGRYRLLVKGAAEVVFEYCAFVLTDPTFRTPIARLSETDRASFRNTIQDYACRMLRPVAMAYRDFSEQDVFDGPEDDPDTINLEWLASGLSFIGVFGIRDPLRPEVVESVRQCQSAGVFVRMVTGDNFLTAKAIAAECGIYTAGGIAMDGATFRDLTPEQLDAVIPRLQVLARSSPEDKLLLVTHLKRMNETVAVTGDGTNDALALKAADVGFAMGMQGTEVAKEAASIILLDDNFASIVKALGWGRSVNDAVKKFCQFQFTINITAGIITVVSELVGDAIFTVVQLLWINLIMDIFASLGYATDHPSPDFLKRKPEPRNTPIVNITMWKMILGQAIYQLAVVFTVHYAGWDLFNPDTEFEIEKLQTLVLNIYVWMQFFNQHNCRRVDNKLDIWYQGVLRNPWFIGVQLITVAGQFIIVFKGGEAFDTEPLTGAQWGWSLLFGIMSIPLGALIRQIPDRFVEELFSLVATAWYAIWRPLRACLSSVFCCGRRKKGDEEEQQHQEQPEHGEMGPVENILHRMHLTAGPEEDEAPMTAEQRAALESSDRRRMEESEKQTREIDLLALVEAAKLGKEYAGAILELHPKTLKDDPILRTSSDTTVPPSQDAQFMRFVALNPARPPRVQRRTTLRDPRRPGQHQRQQQQPPSHSWRRHFTWEALLRSKRR</sequence>
<dbReference type="InterPro" id="IPR023298">
    <property type="entry name" value="ATPase_P-typ_TM_dom_sf"/>
</dbReference>
<comment type="function">
    <text evidence="17">Catalyzes the hydrolysis of ATP coupled with the transport of calcium.</text>
</comment>
<dbReference type="AlphaFoldDB" id="A0A8H4LLI3"/>
<comment type="catalytic activity">
    <reaction evidence="15 17">
        <text>Ca(2+)(in) + ATP + H2O = Ca(2+)(out) + ADP + phosphate + H(+)</text>
        <dbReference type="Rhea" id="RHEA:18105"/>
        <dbReference type="ChEBI" id="CHEBI:15377"/>
        <dbReference type="ChEBI" id="CHEBI:15378"/>
        <dbReference type="ChEBI" id="CHEBI:29108"/>
        <dbReference type="ChEBI" id="CHEBI:30616"/>
        <dbReference type="ChEBI" id="CHEBI:43474"/>
        <dbReference type="ChEBI" id="CHEBI:456216"/>
        <dbReference type="EC" id="7.2.2.10"/>
    </reaction>
</comment>
<dbReference type="SUPFAM" id="SSF81665">
    <property type="entry name" value="Calcium ATPase, transmembrane domain M"/>
    <property type="match status" value="1"/>
</dbReference>
<feature type="transmembrane region" description="Helical" evidence="17">
    <location>
        <begin position="1016"/>
        <end position="1036"/>
    </location>
</feature>
<feature type="domain" description="Cation-transporting P-type ATPase N-terminal" evidence="21">
    <location>
        <begin position="150"/>
        <end position="195"/>
    </location>
</feature>
<evidence type="ECO:0000256" key="18">
    <source>
        <dbReference type="SAM" id="MobiDB-lite"/>
    </source>
</evidence>
<feature type="region of interest" description="Disordered" evidence="18">
    <location>
        <begin position="1"/>
        <end position="48"/>
    </location>
</feature>
<gene>
    <name evidence="22" type="ORF">FALBO_3268</name>
</gene>
<dbReference type="SFLD" id="SFLDG00002">
    <property type="entry name" value="C1.7:_P-type_atpase_like"/>
    <property type="match status" value="1"/>
</dbReference>
<evidence type="ECO:0000256" key="14">
    <source>
        <dbReference type="ARBA" id="ARBA00023136"/>
    </source>
</evidence>
<evidence type="ECO:0000256" key="2">
    <source>
        <dbReference type="ARBA" id="ARBA00022448"/>
    </source>
</evidence>
<dbReference type="GO" id="GO:0005886">
    <property type="term" value="C:plasma membrane"/>
    <property type="evidence" value="ECO:0007669"/>
    <property type="project" value="TreeGrafter"/>
</dbReference>
<keyword evidence="3" id="KW-0926">Vacuole</keyword>
<dbReference type="PANTHER" id="PTHR24093">
    <property type="entry name" value="CATION TRANSPORTING ATPASE"/>
    <property type="match status" value="1"/>
</dbReference>
<evidence type="ECO:0000256" key="1">
    <source>
        <dbReference type="ARBA" id="ARBA00004128"/>
    </source>
</evidence>
<dbReference type="NCBIfam" id="TIGR01517">
    <property type="entry name" value="ATPase-IIB_Ca"/>
    <property type="match status" value="1"/>
</dbReference>
<dbReference type="InterPro" id="IPR044492">
    <property type="entry name" value="P_typ_ATPase_HD_dom"/>
</dbReference>
<evidence type="ECO:0000256" key="10">
    <source>
        <dbReference type="ARBA" id="ARBA00022842"/>
    </source>
</evidence>
<organism evidence="22 23">
    <name type="scientific">Fusarium albosuccineum</name>
    <dbReference type="NCBI Taxonomy" id="1237068"/>
    <lineage>
        <taxon>Eukaryota</taxon>
        <taxon>Fungi</taxon>
        <taxon>Dikarya</taxon>
        <taxon>Ascomycota</taxon>
        <taxon>Pezizomycotina</taxon>
        <taxon>Sordariomycetes</taxon>
        <taxon>Hypocreomycetidae</taxon>
        <taxon>Hypocreales</taxon>
        <taxon>Nectriaceae</taxon>
        <taxon>Fusarium</taxon>
        <taxon>Fusarium decemcellulare species complex</taxon>
    </lineage>
</organism>
<dbReference type="PANTHER" id="PTHR24093:SF369">
    <property type="entry name" value="CALCIUM-TRANSPORTING ATPASE"/>
    <property type="match status" value="1"/>
</dbReference>
<dbReference type="SUPFAM" id="SSF81653">
    <property type="entry name" value="Calcium ATPase, transduction domain A"/>
    <property type="match status" value="1"/>
</dbReference>
<keyword evidence="4 17" id="KW-0109">Calcium transport</keyword>
<dbReference type="InterPro" id="IPR006068">
    <property type="entry name" value="ATPase_P-typ_cation-transptr_C"/>
</dbReference>
<keyword evidence="11" id="KW-1278">Translocase</keyword>
<accession>A0A8H4LLI3</accession>
<dbReference type="FunFam" id="3.40.50.1000:FF:000018">
    <property type="entry name" value="Calcium-transporting ATPase"/>
    <property type="match status" value="1"/>
</dbReference>
<dbReference type="PROSITE" id="PS00154">
    <property type="entry name" value="ATPASE_E1_E2"/>
    <property type="match status" value="1"/>
</dbReference>
<comment type="function">
    <text evidence="16">This magnesium-dependent enzyme catalyzes the hydrolysis of ATP coupled with the transport of calcium. Transports the calcium to the vacuole and participates in the control of the cytosolic free calcium.</text>
</comment>
<dbReference type="GO" id="GO:0005774">
    <property type="term" value="C:vacuolar membrane"/>
    <property type="evidence" value="ECO:0007669"/>
    <property type="project" value="UniProtKB-SubCell"/>
</dbReference>
<reference evidence="22 23" key="1">
    <citation type="submission" date="2020-01" db="EMBL/GenBank/DDBJ databases">
        <title>Identification and distribution of gene clusters putatively required for synthesis of sphingolipid metabolism inhibitors in phylogenetically diverse species of the filamentous fungus Fusarium.</title>
        <authorList>
            <person name="Kim H.-S."/>
            <person name="Busman M."/>
            <person name="Brown D.W."/>
            <person name="Divon H."/>
            <person name="Uhlig S."/>
            <person name="Proctor R.H."/>
        </authorList>
    </citation>
    <scope>NUCLEOTIDE SEQUENCE [LARGE SCALE GENOMIC DNA]</scope>
    <source>
        <strain evidence="22 23">NRRL 20459</strain>
    </source>
</reference>
<evidence type="ECO:0000256" key="13">
    <source>
        <dbReference type="ARBA" id="ARBA00023065"/>
    </source>
</evidence>
<dbReference type="Pfam" id="PF13246">
    <property type="entry name" value="Cation_ATPase"/>
    <property type="match status" value="1"/>
</dbReference>
<dbReference type="Pfam" id="PF00122">
    <property type="entry name" value="E1-E2_ATPase"/>
    <property type="match status" value="1"/>
</dbReference>
<keyword evidence="9 17" id="KW-0067">ATP-binding</keyword>
<keyword evidence="8 17" id="KW-0106">Calcium</keyword>
<evidence type="ECO:0000256" key="7">
    <source>
        <dbReference type="ARBA" id="ARBA00022741"/>
    </source>
</evidence>
<proteinExistence type="inferred from homology"/>
<dbReference type="InterPro" id="IPR018303">
    <property type="entry name" value="ATPase_P-typ_P_site"/>
</dbReference>
<feature type="compositionally biased region" description="Basic and acidic residues" evidence="18">
    <location>
        <begin position="1157"/>
        <end position="1171"/>
    </location>
</feature>
<dbReference type="InterPro" id="IPR023214">
    <property type="entry name" value="HAD_sf"/>
</dbReference>
<keyword evidence="6" id="KW-0479">Metal-binding</keyword>
<evidence type="ECO:0000256" key="3">
    <source>
        <dbReference type="ARBA" id="ARBA00022554"/>
    </source>
</evidence>
<evidence type="ECO:0000256" key="8">
    <source>
        <dbReference type="ARBA" id="ARBA00022837"/>
    </source>
</evidence>
<dbReference type="InterPro" id="IPR023299">
    <property type="entry name" value="ATPase_P-typ_cyto_dom_N"/>
</dbReference>
<feature type="transmembrane region" description="Helical" evidence="17">
    <location>
        <begin position="215"/>
        <end position="235"/>
    </location>
</feature>
<evidence type="ECO:0000259" key="19">
    <source>
        <dbReference type="Pfam" id="PF00122"/>
    </source>
</evidence>
<comment type="similarity">
    <text evidence="17">Belongs to the cation transport ATPase (P-type) (TC 3.A.3) family.</text>
</comment>
<evidence type="ECO:0000313" key="23">
    <source>
        <dbReference type="Proteomes" id="UP000554235"/>
    </source>
</evidence>
<comment type="caution">
    <text evidence="17">Lacks conserved residue(s) required for the propagation of feature annotation.</text>
</comment>
<keyword evidence="10" id="KW-0460">Magnesium</keyword>
<dbReference type="InterPro" id="IPR006408">
    <property type="entry name" value="P-type_ATPase_IIB"/>
</dbReference>
<evidence type="ECO:0000256" key="11">
    <source>
        <dbReference type="ARBA" id="ARBA00022967"/>
    </source>
</evidence>
<evidence type="ECO:0000256" key="5">
    <source>
        <dbReference type="ARBA" id="ARBA00022692"/>
    </source>
</evidence>
<keyword evidence="7 17" id="KW-0547">Nucleotide-binding</keyword>
<evidence type="ECO:0000256" key="6">
    <source>
        <dbReference type="ARBA" id="ARBA00022723"/>
    </source>
</evidence>
<dbReference type="PRINTS" id="PR00119">
    <property type="entry name" value="CATATPASE"/>
</dbReference>
<evidence type="ECO:0000256" key="12">
    <source>
        <dbReference type="ARBA" id="ARBA00022989"/>
    </source>
</evidence>
<evidence type="ECO:0000256" key="16">
    <source>
        <dbReference type="ARBA" id="ARBA00059328"/>
    </source>
</evidence>
<evidence type="ECO:0000259" key="21">
    <source>
        <dbReference type="Pfam" id="PF00690"/>
    </source>
</evidence>
<dbReference type="GO" id="GO:0006874">
    <property type="term" value="P:intracellular calcium ion homeostasis"/>
    <property type="evidence" value="ECO:0007669"/>
    <property type="project" value="UniProtKB-ARBA"/>
</dbReference>
<feature type="transmembrane region" description="Helical" evidence="17">
    <location>
        <begin position="1048"/>
        <end position="1066"/>
    </location>
</feature>
<feature type="region of interest" description="Disordered" evidence="18">
    <location>
        <begin position="1230"/>
        <end position="1267"/>
    </location>
</feature>
<dbReference type="GO" id="GO:0016887">
    <property type="term" value="F:ATP hydrolysis activity"/>
    <property type="evidence" value="ECO:0007669"/>
    <property type="project" value="InterPro"/>
</dbReference>
<dbReference type="Pfam" id="PF00690">
    <property type="entry name" value="Cation_ATPase_N"/>
    <property type="match status" value="1"/>
</dbReference>
<comment type="subcellular location">
    <subcellularLocation>
        <location evidence="17">Membrane</location>
        <topology evidence="17">Multi-pass membrane protein</topology>
    </subcellularLocation>
    <subcellularLocation>
        <location evidence="1">Vacuole membrane</location>
        <topology evidence="1">Multi-pass membrane protein</topology>
    </subcellularLocation>
</comment>
<dbReference type="NCBIfam" id="TIGR01494">
    <property type="entry name" value="ATPase_P-type"/>
    <property type="match status" value="2"/>
</dbReference>
<dbReference type="Gene3D" id="2.70.150.10">
    <property type="entry name" value="Calcium-transporting ATPase, cytoplasmic transduction domain A"/>
    <property type="match status" value="1"/>
</dbReference>
<feature type="compositionally biased region" description="Polar residues" evidence="18">
    <location>
        <begin position="26"/>
        <end position="39"/>
    </location>
</feature>
<evidence type="ECO:0000259" key="20">
    <source>
        <dbReference type="Pfam" id="PF00689"/>
    </source>
</evidence>
<dbReference type="EMBL" id="JAADYS010000429">
    <property type="protein sequence ID" value="KAF4469828.1"/>
    <property type="molecule type" value="Genomic_DNA"/>
</dbReference>